<proteinExistence type="inferred from homology"/>
<dbReference type="Pfam" id="PF06723">
    <property type="entry name" value="MreB_Mbl"/>
    <property type="match status" value="1"/>
</dbReference>
<dbReference type="EMBL" id="CP012678">
    <property type="protein sequence ID" value="ALF59295.1"/>
    <property type="molecule type" value="Genomic_DNA"/>
</dbReference>
<comment type="subunit">
    <text evidence="6">Forms polymers.</text>
</comment>
<dbReference type="HAMAP" id="MF_02207">
    <property type="entry name" value="MreB"/>
    <property type="match status" value="1"/>
</dbReference>
<organism evidence="7 8">
    <name type="scientific">Psychrobacter urativorans</name>
    <dbReference type="NCBI Taxonomy" id="45610"/>
    <lineage>
        <taxon>Bacteria</taxon>
        <taxon>Pseudomonadati</taxon>
        <taxon>Pseudomonadota</taxon>
        <taxon>Gammaproteobacteria</taxon>
        <taxon>Moraxellales</taxon>
        <taxon>Moraxellaceae</taxon>
        <taxon>Psychrobacter</taxon>
    </lineage>
</organism>
<keyword evidence="3 6" id="KW-0067">ATP-binding</keyword>
<feature type="binding site" evidence="6">
    <location>
        <begin position="167"/>
        <end position="169"/>
    </location>
    <ligand>
        <name>ATP</name>
        <dbReference type="ChEBI" id="CHEBI:30616"/>
    </ligand>
</feature>
<dbReference type="SUPFAM" id="SSF53067">
    <property type="entry name" value="Actin-like ATPase domain"/>
    <property type="match status" value="2"/>
</dbReference>
<keyword evidence="1 6" id="KW-0963">Cytoplasm</keyword>
<feature type="binding site" evidence="6">
    <location>
        <begin position="20"/>
        <end position="22"/>
    </location>
    <ligand>
        <name>ATP</name>
        <dbReference type="ChEBI" id="CHEBI:30616"/>
    </ligand>
</feature>
<evidence type="ECO:0000256" key="2">
    <source>
        <dbReference type="ARBA" id="ARBA00022741"/>
    </source>
</evidence>
<dbReference type="RefSeq" id="WP_062533681.1">
    <property type="nucleotide sequence ID" value="NZ_CP012678.1"/>
</dbReference>
<evidence type="ECO:0000256" key="1">
    <source>
        <dbReference type="ARBA" id="ARBA00022490"/>
    </source>
</evidence>
<dbReference type="NCBIfam" id="TIGR00904">
    <property type="entry name" value="mreB"/>
    <property type="match status" value="1"/>
</dbReference>
<keyword evidence="2 6" id="KW-0547">Nucleotide-binding</keyword>
<gene>
    <name evidence="6" type="primary">mreB</name>
    <name evidence="7" type="ORF">AOC03_03860</name>
</gene>
<comment type="subcellular location">
    <subcellularLocation>
        <location evidence="6">Cytoplasm</location>
    </subcellularLocation>
    <text evidence="6">Membrane-associated.</text>
</comment>
<dbReference type="AlphaFoldDB" id="A0A0M4TBY8"/>
<dbReference type="STRING" id="45610.AOC03_03860"/>
<evidence type="ECO:0000256" key="3">
    <source>
        <dbReference type="ARBA" id="ARBA00022840"/>
    </source>
</evidence>
<feature type="binding site" evidence="6">
    <location>
        <begin position="296"/>
        <end position="299"/>
    </location>
    <ligand>
        <name>ATP</name>
        <dbReference type="ChEBI" id="CHEBI:30616"/>
    </ligand>
</feature>
<comment type="similarity">
    <text evidence="5 6">Belongs to the FtsA/MreB family.</text>
</comment>
<dbReference type="GO" id="GO:0005524">
    <property type="term" value="F:ATP binding"/>
    <property type="evidence" value="ECO:0007669"/>
    <property type="project" value="UniProtKB-KW"/>
</dbReference>
<name>A0A0M4TBY8_9GAMM</name>
<reference evidence="7 8" key="1">
    <citation type="submission" date="2015-09" db="EMBL/GenBank/DDBJ databases">
        <title>Complete genome of Psychrobacter urativorans R10.10B.</title>
        <authorList>
            <person name="See-Too W.S."/>
            <person name="Chan K.G."/>
        </authorList>
    </citation>
    <scope>NUCLEOTIDE SEQUENCE [LARGE SCALE GENOMIC DNA]</scope>
    <source>
        <strain evidence="7 8">R10.10B</strain>
    </source>
</reference>
<evidence type="ECO:0000313" key="8">
    <source>
        <dbReference type="Proteomes" id="UP000059847"/>
    </source>
</evidence>
<dbReference type="Gene3D" id="3.30.420.40">
    <property type="match status" value="3"/>
</dbReference>
<dbReference type="GO" id="GO:0008360">
    <property type="term" value="P:regulation of cell shape"/>
    <property type="evidence" value="ECO:0007669"/>
    <property type="project" value="UniProtKB-UniRule"/>
</dbReference>
<evidence type="ECO:0000256" key="6">
    <source>
        <dbReference type="HAMAP-Rule" id="MF_02207"/>
    </source>
</evidence>
<dbReference type="PANTHER" id="PTHR42749">
    <property type="entry name" value="CELL SHAPE-DETERMINING PROTEIN MREB"/>
    <property type="match status" value="1"/>
</dbReference>
<dbReference type="NCBIfam" id="NF010539">
    <property type="entry name" value="PRK13927.1"/>
    <property type="match status" value="1"/>
</dbReference>
<accession>A0A0M4TBY8</accession>
<dbReference type="InterPro" id="IPR056546">
    <property type="entry name" value="MreB_MamK-like"/>
</dbReference>
<keyword evidence="4 6" id="KW-0133">Cell shape</keyword>
<keyword evidence="8" id="KW-1185">Reference proteome</keyword>
<dbReference type="PRINTS" id="PR01652">
    <property type="entry name" value="SHAPEPROTEIN"/>
</dbReference>
<dbReference type="KEGG" id="pur:AOC03_03860"/>
<dbReference type="Proteomes" id="UP000059847">
    <property type="component" value="Chromosome"/>
</dbReference>
<dbReference type="InterPro" id="IPR004753">
    <property type="entry name" value="MreB"/>
</dbReference>
<dbReference type="InterPro" id="IPR043129">
    <property type="entry name" value="ATPase_NBD"/>
</dbReference>
<sequence>MLDMNLFGFLSNNIAIDLGTANTLIFIPNKGVVLNEPTVVALRTSHMQNPTIAAVGVDAKQMLGRTPANITAIRPLKDGVISDFDVTQQMLKHFIIKVKAKRFLSQPKVVVCVPYKSTMIERKAIRAAVLSAGASRVLLLEEPMAAAIGAGLPVHEASGSMIVDIGGGTTEIAVIALSGCVYAQSIRIGGDMFDEAIITYIRRSHGCVIGEATAERVKQEVGTAINDGRQQIEVEVRGRSIADGMPQTLMVNSADIHTALRDPLNGIINAIKSALEETPPELSSDIAERGIVLTGGSALLRDLDKFISKETGLPVSVAEDPLTCVSRGAGQALNFINNNSLNTIFV</sequence>
<evidence type="ECO:0000256" key="4">
    <source>
        <dbReference type="ARBA" id="ARBA00022960"/>
    </source>
</evidence>
<evidence type="ECO:0000256" key="5">
    <source>
        <dbReference type="ARBA" id="ARBA00023458"/>
    </source>
</evidence>
<dbReference type="GO" id="GO:0005737">
    <property type="term" value="C:cytoplasm"/>
    <property type="evidence" value="ECO:0007669"/>
    <property type="project" value="UniProtKB-SubCell"/>
</dbReference>
<evidence type="ECO:0000313" key="7">
    <source>
        <dbReference type="EMBL" id="ALF59295.1"/>
    </source>
</evidence>
<dbReference type="PANTHER" id="PTHR42749:SF1">
    <property type="entry name" value="CELL SHAPE-DETERMINING PROTEIN MREB"/>
    <property type="match status" value="1"/>
</dbReference>
<dbReference type="CDD" id="cd10225">
    <property type="entry name" value="ASKHA_NBD_MreB-like"/>
    <property type="match status" value="1"/>
</dbReference>
<dbReference type="GO" id="GO:0000902">
    <property type="term" value="P:cell morphogenesis"/>
    <property type="evidence" value="ECO:0007669"/>
    <property type="project" value="InterPro"/>
</dbReference>
<comment type="function">
    <text evidence="6">Forms membrane-associated dynamic filaments that are essential for cell shape determination. Acts by regulating cell wall synthesis and cell elongation, and thus cell shape. A feedback loop between cell geometry and MreB localization may maintain elongated cell shape by targeting cell wall growth to regions of negative cell wall curvature.</text>
</comment>
<protein>
    <recommendedName>
        <fullName evidence="6">Cell shape-determining protein MreB</fullName>
    </recommendedName>
</protein>
<feature type="binding site" evidence="6">
    <location>
        <begin position="215"/>
        <end position="218"/>
    </location>
    <ligand>
        <name>ATP</name>
        <dbReference type="ChEBI" id="CHEBI:30616"/>
    </ligand>
</feature>